<dbReference type="PROSITE" id="PS00463">
    <property type="entry name" value="ZN2_CY6_FUNGAL_1"/>
    <property type="match status" value="1"/>
</dbReference>
<keyword evidence="2" id="KW-0539">Nucleus</keyword>
<feature type="domain" description="Zn(2)-C6 fungal-type" evidence="5">
    <location>
        <begin position="7"/>
        <end position="39"/>
    </location>
</feature>
<evidence type="ECO:0000256" key="2">
    <source>
        <dbReference type="ARBA" id="ARBA00023242"/>
    </source>
</evidence>
<dbReference type="GO" id="GO:0008270">
    <property type="term" value="F:zinc ion binding"/>
    <property type="evidence" value="ECO:0007669"/>
    <property type="project" value="InterPro"/>
</dbReference>
<dbReference type="PROSITE" id="PS50048">
    <property type="entry name" value="ZN2_CY6_FUNGAL_2"/>
    <property type="match status" value="1"/>
</dbReference>
<feature type="transmembrane region" description="Helical" evidence="4">
    <location>
        <begin position="456"/>
        <end position="479"/>
    </location>
</feature>
<accession>A0A2U3DSP8</accession>
<evidence type="ECO:0000256" key="3">
    <source>
        <dbReference type="SAM" id="MobiDB-lite"/>
    </source>
</evidence>
<gene>
    <name evidence="6" type="ORF">PCL_07200</name>
</gene>
<dbReference type="InterPro" id="IPR007219">
    <property type="entry name" value="XnlR_reg_dom"/>
</dbReference>
<keyword evidence="4" id="KW-0812">Transmembrane</keyword>
<feature type="region of interest" description="Disordered" evidence="3">
    <location>
        <begin position="548"/>
        <end position="612"/>
    </location>
</feature>
<reference evidence="6 7" key="1">
    <citation type="journal article" date="2016" name="Front. Microbiol.">
        <title>Genome and transcriptome sequences reveal the specific parasitism of the nematophagous Purpureocillium lilacinum 36-1.</title>
        <authorList>
            <person name="Xie J."/>
            <person name="Li S."/>
            <person name="Mo C."/>
            <person name="Xiao X."/>
            <person name="Peng D."/>
            <person name="Wang G."/>
            <person name="Xiao Y."/>
        </authorList>
    </citation>
    <scope>NUCLEOTIDE SEQUENCE [LARGE SCALE GENOMIC DNA]</scope>
    <source>
        <strain evidence="6 7">36-1</strain>
    </source>
</reference>
<keyword evidence="4" id="KW-1133">Transmembrane helix</keyword>
<dbReference type="Gene3D" id="4.10.240.10">
    <property type="entry name" value="Zn(2)-C6 fungal-type DNA-binding domain"/>
    <property type="match status" value="1"/>
</dbReference>
<dbReference type="GO" id="GO:0006351">
    <property type="term" value="P:DNA-templated transcription"/>
    <property type="evidence" value="ECO:0007669"/>
    <property type="project" value="InterPro"/>
</dbReference>
<dbReference type="Pfam" id="PF04082">
    <property type="entry name" value="Fungal_trans"/>
    <property type="match status" value="1"/>
</dbReference>
<dbReference type="GO" id="GO:0000981">
    <property type="term" value="F:DNA-binding transcription factor activity, RNA polymerase II-specific"/>
    <property type="evidence" value="ECO:0007669"/>
    <property type="project" value="InterPro"/>
</dbReference>
<dbReference type="PANTHER" id="PTHR47425">
    <property type="entry name" value="FARB-RELATED"/>
    <property type="match status" value="1"/>
</dbReference>
<dbReference type="InterPro" id="IPR052761">
    <property type="entry name" value="Fungal_Detox/Toxin_TFs"/>
</dbReference>
<evidence type="ECO:0000313" key="6">
    <source>
        <dbReference type="EMBL" id="PWI65277.1"/>
    </source>
</evidence>
<dbReference type="InterPro" id="IPR036864">
    <property type="entry name" value="Zn2-C6_fun-type_DNA-bd_sf"/>
</dbReference>
<dbReference type="EMBL" id="LCWV01000035">
    <property type="protein sequence ID" value="PWI65277.1"/>
    <property type="molecule type" value="Genomic_DNA"/>
</dbReference>
<dbReference type="SUPFAM" id="SSF57701">
    <property type="entry name" value="Zn2/Cys6 DNA-binding domain"/>
    <property type="match status" value="1"/>
</dbReference>
<keyword evidence="1" id="KW-0479">Metal-binding</keyword>
<name>A0A2U3DSP8_PURLI</name>
<proteinExistence type="predicted"/>
<dbReference type="GO" id="GO:0003677">
    <property type="term" value="F:DNA binding"/>
    <property type="evidence" value="ECO:0007669"/>
    <property type="project" value="InterPro"/>
</dbReference>
<dbReference type="PANTHER" id="PTHR47425:SF3">
    <property type="entry name" value="ZN(II)2CYS6 TRANSCRIPTION FACTOR (EUROFUNG)"/>
    <property type="match status" value="1"/>
</dbReference>
<dbReference type="Pfam" id="PF00172">
    <property type="entry name" value="Zn_clus"/>
    <property type="match status" value="1"/>
</dbReference>
<dbReference type="AlphaFoldDB" id="A0A2U3DSP8"/>
<evidence type="ECO:0000313" key="7">
    <source>
        <dbReference type="Proteomes" id="UP000245956"/>
    </source>
</evidence>
<dbReference type="SMART" id="SM00906">
    <property type="entry name" value="Fungal_trans"/>
    <property type="match status" value="1"/>
</dbReference>
<dbReference type="SMART" id="SM00066">
    <property type="entry name" value="GAL4"/>
    <property type="match status" value="1"/>
</dbReference>
<sequence length="639" mass="71421">MKRASKACVCCRARKVRCDVLQTGLPCTKCRADGFDCSVRERKKRRRKAEAGGTSSSAIPNTIPGSGSLPHHVALHQIPHYPFFRDFNNGNDRASRIRPKGQSIRLPPSICCESSDRESDDLQFLRHRGALDLPPRPFLEEFVSTYFTVFHPFFPIVDKPAFLKQYRESDEVAILSGRGPSLLLLQAIVFTASASVQNEVLDQLNFPSRKQARKVLHRRIRYLYDFDYEHDGITTIQALLLMSHYYPSMVEQKHTWFWAQQATGLAQGAGLHRDPGPVPQRKLWARIWWACLCRDRLIALGTGRPMHINSLDCSVPMLTTADLAEEGDDDNDRQVKAIFIEFARLCQYMEGVLSLPNNVTAAANSLPDQIALCETTLDRWLENLVPEAQRRDARETRGTCALYRAVLHMIYNIVVITLHQSYKVLGETRTQVPLPRVQAAAEDSTGLAMDLIQLDLVMLSPTICVTAILPPLIIHLLCLRFNSQRSTGPPDTYHYDNCMAFLQQLGDIYWHASFYHEFFELAASPQGQPNSTRDHDPLVAFLSDNLPAKLPSSNRPTEPHVREEGSVVSKVSKDGAANAAHHVASESHLTVTDAASGAPPTGDTSASEDGNGDFLGYLAGPFEDWLEDLGYFHNSFPSA</sequence>
<dbReference type="CDD" id="cd00067">
    <property type="entry name" value="GAL4"/>
    <property type="match status" value="1"/>
</dbReference>
<evidence type="ECO:0000256" key="4">
    <source>
        <dbReference type="SAM" id="Phobius"/>
    </source>
</evidence>
<evidence type="ECO:0000256" key="1">
    <source>
        <dbReference type="ARBA" id="ARBA00022723"/>
    </source>
</evidence>
<dbReference type="InterPro" id="IPR001138">
    <property type="entry name" value="Zn2Cys6_DnaBD"/>
</dbReference>
<dbReference type="Proteomes" id="UP000245956">
    <property type="component" value="Unassembled WGS sequence"/>
</dbReference>
<protein>
    <recommendedName>
        <fullName evidence="5">Zn(2)-C6 fungal-type domain-containing protein</fullName>
    </recommendedName>
</protein>
<dbReference type="CDD" id="cd12148">
    <property type="entry name" value="fungal_TF_MHR"/>
    <property type="match status" value="1"/>
</dbReference>
<comment type="caution">
    <text evidence="6">The sequence shown here is derived from an EMBL/GenBank/DDBJ whole genome shotgun (WGS) entry which is preliminary data.</text>
</comment>
<evidence type="ECO:0000259" key="5">
    <source>
        <dbReference type="PROSITE" id="PS50048"/>
    </source>
</evidence>
<keyword evidence="4" id="KW-0472">Membrane</keyword>
<organism evidence="6 7">
    <name type="scientific">Purpureocillium lilacinum</name>
    <name type="common">Paecilomyces lilacinus</name>
    <dbReference type="NCBI Taxonomy" id="33203"/>
    <lineage>
        <taxon>Eukaryota</taxon>
        <taxon>Fungi</taxon>
        <taxon>Dikarya</taxon>
        <taxon>Ascomycota</taxon>
        <taxon>Pezizomycotina</taxon>
        <taxon>Sordariomycetes</taxon>
        <taxon>Hypocreomycetidae</taxon>
        <taxon>Hypocreales</taxon>
        <taxon>Ophiocordycipitaceae</taxon>
        <taxon>Purpureocillium</taxon>
    </lineage>
</organism>